<keyword evidence="3" id="KW-1185">Reference proteome</keyword>
<accession>U3AFH1</accession>
<name>U3AFH1_9RHOB</name>
<sequence>MYPSCLPHLAPARAEINPGNLAARGHRTDLGHGADRERAI</sequence>
<protein>
    <submittedName>
        <fullName evidence="2">Uncharacterized protein</fullName>
    </submittedName>
</protein>
<feature type="compositionally biased region" description="Basic and acidic residues" evidence="1">
    <location>
        <begin position="26"/>
        <end position="40"/>
    </location>
</feature>
<gene>
    <name evidence="2" type="ORF">MBELCI_2466</name>
</gene>
<dbReference type="EMBL" id="BATB01000036">
    <property type="protein sequence ID" value="GAD56414.1"/>
    <property type="molecule type" value="Genomic_DNA"/>
</dbReference>
<organism evidence="2 3">
    <name type="scientific">Limimaricola cinnabarinus LL-001</name>
    <dbReference type="NCBI Taxonomy" id="1337093"/>
    <lineage>
        <taxon>Bacteria</taxon>
        <taxon>Pseudomonadati</taxon>
        <taxon>Pseudomonadota</taxon>
        <taxon>Alphaproteobacteria</taxon>
        <taxon>Rhodobacterales</taxon>
        <taxon>Paracoccaceae</taxon>
        <taxon>Limimaricola</taxon>
    </lineage>
</organism>
<evidence type="ECO:0000256" key="1">
    <source>
        <dbReference type="SAM" id="MobiDB-lite"/>
    </source>
</evidence>
<feature type="region of interest" description="Disordered" evidence="1">
    <location>
        <begin position="17"/>
        <end position="40"/>
    </location>
</feature>
<evidence type="ECO:0000313" key="3">
    <source>
        <dbReference type="Proteomes" id="UP000016566"/>
    </source>
</evidence>
<dbReference type="AlphaFoldDB" id="U3AFH1"/>
<proteinExistence type="predicted"/>
<dbReference type="STRING" id="1337093.MBELCI_2466"/>
<evidence type="ECO:0000313" key="2">
    <source>
        <dbReference type="EMBL" id="GAD56414.1"/>
    </source>
</evidence>
<comment type="caution">
    <text evidence="2">The sequence shown here is derived from an EMBL/GenBank/DDBJ whole genome shotgun (WGS) entry which is preliminary data.</text>
</comment>
<dbReference type="Proteomes" id="UP000016566">
    <property type="component" value="Unassembled WGS sequence"/>
</dbReference>
<reference evidence="2" key="1">
    <citation type="journal article" date="2013" name="Genome Announc.">
        <title>Draft Genome Sequence of Loktanella cinnabarina LL-001T, Isolated from Deep-Sea Floor Sediment.</title>
        <authorList>
            <person name="Nishi S."/>
            <person name="Tsubouchi T."/>
            <person name="Takaki Y."/>
            <person name="Koyanagi R."/>
            <person name="Satoh N."/>
            <person name="Maruyama T."/>
            <person name="Hatada Y."/>
        </authorList>
    </citation>
    <scope>NUCLEOTIDE SEQUENCE [LARGE SCALE GENOMIC DNA]</scope>
    <source>
        <strain evidence="2">LL-001</strain>
    </source>
</reference>